<dbReference type="InterPro" id="IPR020568">
    <property type="entry name" value="Ribosomal_Su5_D2-typ_SF"/>
</dbReference>
<dbReference type="EMBL" id="JBHSDK010000034">
    <property type="protein sequence ID" value="MFC4337506.1"/>
    <property type="molecule type" value="Genomic_DNA"/>
</dbReference>
<protein>
    <submittedName>
        <fullName evidence="4">YigZ family protein</fullName>
    </submittedName>
</protein>
<evidence type="ECO:0000313" key="5">
    <source>
        <dbReference type="Proteomes" id="UP001595823"/>
    </source>
</evidence>
<proteinExistence type="inferred from homology"/>
<dbReference type="InterPro" id="IPR001498">
    <property type="entry name" value="Impact_N"/>
</dbReference>
<comment type="similarity">
    <text evidence="1">Belongs to the IMPACT family.</text>
</comment>
<dbReference type="Gene3D" id="3.30.230.30">
    <property type="entry name" value="Impact, N-terminal domain"/>
    <property type="match status" value="1"/>
</dbReference>
<accession>A0ABV8U3V1</accession>
<name>A0ABV8U3V1_9ACTN</name>
<dbReference type="InterPro" id="IPR023582">
    <property type="entry name" value="Impact"/>
</dbReference>
<feature type="domain" description="UPF0029" evidence="3">
    <location>
        <begin position="136"/>
        <end position="188"/>
    </location>
</feature>
<dbReference type="InterPro" id="IPR036956">
    <property type="entry name" value="Impact_N_sf"/>
</dbReference>
<dbReference type="Pfam" id="PF01205">
    <property type="entry name" value="Impact_N"/>
    <property type="match status" value="1"/>
</dbReference>
<reference evidence="5" key="1">
    <citation type="journal article" date="2019" name="Int. J. Syst. Evol. Microbiol.">
        <title>The Global Catalogue of Microorganisms (GCM) 10K type strain sequencing project: providing services to taxonomists for standard genome sequencing and annotation.</title>
        <authorList>
            <consortium name="The Broad Institute Genomics Platform"/>
            <consortium name="The Broad Institute Genome Sequencing Center for Infectious Disease"/>
            <person name="Wu L."/>
            <person name="Ma J."/>
        </authorList>
    </citation>
    <scope>NUCLEOTIDE SEQUENCE [LARGE SCALE GENOMIC DNA]</scope>
    <source>
        <strain evidence="5">IBRC-M 10908</strain>
    </source>
</reference>
<dbReference type="InterPro" id="IPR015796">
    <property type="entry name" value="Impact_YigZ-like"/>
</dbReference>
<evidence type="ECO:0000313" key="4">
    <source>
        <dbReference type="EMBL" id="MFC4337506.1"/>
    </source>
</evidence>
<gene>
    <name evidence="4" type="ORF">ACFPET_20120</name>
</gene>
<dbReference type="PANTHER" id="PTHR16301:SF20">
    <property type="entry name" value="IMPACT FAMILY MEMBER YIGZ"/>
    <property type="match status" value="1"/>
</dbReference>
<dbReference type="SUPFAM" id="SSF54211">
    <property type="entry name" value="Ribosomal protein S5 domain 2-like"/>
    <property type="match status" value="1"/>
</dbReference>
<sequence>MFTIARAVENETVISKSRFLCHLHRIDGEDEARAIIEDHRKEHWNANHNCTAFVAADGLTARSSDDGEPSGTAGVPMLEALRGRGLTNVLAIVTRHFGGVKLGAGGLVRAYGGAVTAALDRAELLEIVHWPRLRATVDYDHAGPLEALLRSREEVLVSDVDYGSQVALTLAAEDIAALRDLVNQSTAGAANLEEADPVRLERPVS</sequence>
<dbReference type="SUPFAM" id="SSF54980">
    <property type="entry name" value="EF-G C-terminal domain-like"/>
    <property type="match status" value="1"/>
</dbReference>
<feature type="domain" description="Impact N-terminal" evidence="2">
    <location>
        <begin position="16"/>
        <end position="119"/>
    </location>
</feature>
<dbReference type="PANTHER" id="PTHR16301">
    <property type="entry name" value="IMPACT-RELATED"/>
    <property type="match status" value="1"/>
</dbReference>
<dbReference type="InterPro" id="IPR015269">
    <property type="entry name" value="UPF0029_Impact_C"/>
</dbReference>
<dbReference type="Pfam" id="PF09186">
    <property type="entry name" value="DUF1949"/>
    <property type="match status" value="1"/>
</dbReference>
<dbReference type="Proteomes" id="UP001595823">
    <property type="component" value="Unassembled WGS sequence"/>
</dbReference>
<organism evidence="4 5">
    <name type="scientific">Salininema proteolyticum</name>
    <dbReference type="NCBI Taxonomy" id="1607685"/>
    <lineage>
        <taxon>Bacteria</taxon>
        <taxon>Bacillati</taxon>
        <taxon>Actinomycetota</taxon>
        <taxon>Actinomycetes</taxon>
        <taxon>Glycomycetales</taxon>
        <taxon>Glycomycetaceae</taxon>
        <taxon>Salininema</taxon>
    </lineage>
</organism>
<dbReference type="RefSeq" id="WP_380624561.1">
    <property type="nucleotide sequence ID" value="NZ_JBHSDK010000034.1"/>
</dbReference>
<keyword evidence="5" id="KW-1185">Reference proteome</keyword>
<evidence type="ECO:0000259" key="3">
    <source>
        <dbReference type="Pfam" id="PF09186"/>
    </source>
</evidence>
<dbReference type="InterPro" id="IPR035647">
    <property type="entry name" value="EFG_III/V"/>
</dbReference>
<comment type="caution">
    <text evidence="4">The sequence shown here is derived from an EMBL/GenBank/DDBJ whole genome shotgun (WGS) entry which is preliminary data.</text>
</comment>
<dbReference type="NCBIfam" id="TIGR00257">
    <property type="entry name" value="IMPACT_YIGZ"/>
    <property type="match status" value="1"/>
</dbReference>
<evidence type="ECO:0000259" key="2">
    <source>
        <dbReference type="Pfam" id="PF01205"/>
    </source>
</evidence>
<evidence type="ECO:0000256" key="1">
    <source>
        <dbReference type="ARBA" id="ARBA00007665"/>
    </source>
</evidence>